<protein>
    <submittedName>
        <fullName evidence="1">Uncharacterized protein</fullName>
    </submittedName>
</protein>
<evidence type="ECO:0000313" key="1">
    <source>
        <dbReference type="EMBL" id="OUC49321.1"/>
    </source>
</evidence>
<dbReference type="EMBL" id="LVZM01001140">
    <property type="protein sequence ID" value="OUC49321.1"/>
    <property type="molecule type" value="Genomic_DNA"/>
</dbReference>
<reference evidence="1 2" key="1">
    <citation type="submission" date="2015-04" db="EMBL/GenBank/DDBJ databases">
        <title>Draft genome of the roundworm Trichinella nativa.</title>
        <authorList>
            <person name="Mitreva M."/>
        </authorList>
    </citation>
    <scope>NUCLEOTIDE SEQUENCE [LARGE SCALE GENOMIC DNA]</scope>
    <source>
        <strain evidence="1 2">ISS45</strain>
    </source>
</reference>
<name>A0A1Y3EW07_9BILA</name>
<comment type="caution">
    <text evidence="1">The sequence shown here is derived from an EMBL/GenBank/DDBJ whole genome shotgun (WGS) entry which is preliminary data.</text>
</comment>
<organism evidence="1 2">
    <name type="scientific">Trichinella nativa</name>
    <dbReference type="NCBI Taxonomy" id="6335"/>
    <lineage>
        <taxon>Eukaryota</taxon>
        <taxon>Metazoa</taxon>
        <taxon>Ecdysozoa</taxon>
        <taxon>Nematoda</taxon>
        <taxon>Enoplea</taxon>
        <taxon>Dorylaimia</taxon>
        <taxon>Trichinellida</taxon>
        <taxon>Trichinellidae</taxon>
        <taxon>Trichinella</taxon>
    </lineage>
</organism>
<evidence type="ECO:0000313" key="2">
    <source>
        <dbReference type="Proteomes" id="UP000243006"/>
    </source>
</evidence>
<dbReference type="Proteomes" id="UP000243006">
    <property type="component" value="Unassembled WGS sequence"/>
</dbReference>
<proteinExistence type="predicted"/>
<gene>
    <name evidence="1" type="ORF">D917_05497</name>
</gene>
<accession>A0A1Y3EW07</accession>
<sequence>MLVCWLRSAFGLRLLAIHQRARASFLSLLSLSLALLSVFFCSPTPYRVSQWHHRPVASRFSAYLPVTSSSSSAFSLQQQRQQVRDVSCVVDQFSNS</sequence>
<dbReference type="AlphaFoldDB" id="A0A1Y3EW07"/>